<organism evidence="3 6">
    <name type="scientific">Arthrobacter bambusae</name>
    <dbReference type="NCBI Taxonomy" id="1338426"/>
    <lineage>
        <taxon>Bacteria</taxon>
        <taxon>Bacillati</taxon>
        <taxon>Actinomycetota</taxon>
        <taxon>Actinomycetes</taxon>
        <taxon>Micrococcales</taxon>
        <taxon>Micrococcaceae</taxon>
        <taxon>Arthrobacter</taxon>
    </lineage>
</organism>
<name>A0AAW8DCS0_9MICC</name>
<evidence type="ECO:0000313" key="3">
    <source>
        <dbReference type="EMBL" id="MDP9903696.1"/>
    </source>
</evidence>
<evidence type="ECO:0000259" key="2">
    <source>
        <dbReference type="Pfam" id="PF07811"/>
    </source>
</evidence>
<dbReference type="Proteomes" id="UP001230951">
    <property type="component" value="Unassembled WGS sequence"/>
</dbReference>
<evidence type="ECO:0000256" key="1">
    <source>
        <dbReference type="SAM" id="Phobius"/>
    </source>
</evidence>
<proteinExistence type="predicted"/>
<comment type="caution">
    <text evidence="3">The sequence shown here is derived from an EMBL/GenBank/DDBJ whole genome shotgun (WGS) entry which is preliminary data.</text>
</comment>
<dbReference type="Proteomes" id="UP001242995">
    <property type="component" value="Unassembled WGS sequence"/>
</dbReference>
<keyword evidence="1" id="KW-1133">Transmembrane helix</keyword>
<feature type="domain" description="TadE-like" evidence="2">
    <location>
        <begin position="8"/>
        <end position="50"/>
    </location>
</feature>
<feature type="transmembrane region" description="Helical" evidence="1">
    <location>
        <begin position="12"/>
        <end position="32"/>
    </location>
</feature>
<keyword evidence="5" id="KW-1185">Reference proteome</keyword>
<keyword evidence="1" id="KW-0812">Transmembrane</keyword>
<dbReference type="EMBL" id="JAUSTF010000002">
    <property type="protein sequence ID" value="MDQ0179651.1"/>
    <property type="molecule type" value="Genomic_DNA"/>
</dbReference>
<dbReference type="RefSeq" id="WP_059389560.1">
    <property type="nucleotide sequence ID" value="NZ_JAUSRG010000001.1"/>
</dbReference>
<accession>A0AAW8DCS0</accession>
<dbReference type="EMBL" id="JAUSRG010000001">
    <property type="protein sequence ID" value="MDP9903696.1"/>
    <property type="molecule type" value="Genomic_DNA"/>
</dbReference>
<dbReference type="Pfam" id="PF07811">
    <property type="entry name" value="TadE"/>
    <property type="match status" value="1"/>
</dbReference>
<dbReference type="AlphaFoldDB" id="A0AAW8DCS0"/>
<evidence type="ECO:0000313" key="6">
    <source>
        <dbReference type="Proteomes" id="UP001242995"/>
    </source>
</evidence>
<dbReference type="InterPro" id="IPR012495">
    <property type="entry name" value="TadE-like_dom"/>
</dbReference>
<keyword evidence="1" id="KW-0472">Membrane</keyword>
<protein>
    <submittedName>
        <fullName evidence="3">Flp pilus assembly protein TadG</fullName>
    </submittedName>
</protein>
<sequence>MPRASERGAVAVEFAILAPLLIMLLLGIMEFGRAYNVQVSLSNAAREGVRVMAISNDQTAAKTAAKNAAVSLNPGLADTNFTFSPASCTSGAQMSVTIKYTLSTLTGIAGPFPMQGVGVMVCGG</sequence>
<reference evidence="3 5" key="1">
    <citation type="submission" date="2023-07" db="EMBL/GenBank/DDBJ databases">
        <title>Sorghum-associated microbial communities from plants grown in Nebraska, USA.</title>
        <authorList>
            <person name="Schachtman D."/>
        </authorList>
    </citation>
    <scope>NUCLEOTIDE SEQUENCE</scope>
    <source>
        <strain evidence="3">DS1006</strain>
        <strain evidence="4 5">DS1016</strain>
    </source>
</reference>
<evidence type="ECO:0000313" key="4">
    <source>
        <dbReference type="EMBL" id="MDQ0179651.1"/>
    </source>
</evidence>
<gene>
    <name evidence="3" type="ORF">J2S90_000636</name>
    <name evidence="4" type="ORF">J2S93_001067</name>
</gene>
<evidence type="ECO:0000313" key="5">
    <source>
        <dbReference type="Proteomes" id="UP001230951"/>
    </source>
</evidence>